<dbReference type="VEuPathDB" id="FungiDB:MELLADRAFT_89318"/>
<evidence type="ECO:0000313" key="2">
    <source>
        <dbReference type="Proteomes" id="UP000001072"/>
    </source>
</evidence>
<proteinExistence type="predicted"/>
<evidence type="ECO:0000313" key="1">
    <source>
        <dbReference type="EMBL" id="EGG12088.1"/>
    </source>
</evidence>
<name>F4R5Q6_MELLP</name>
<dbReference type="AlphaFoldDB" id="F4R5Q6"/>
<dbReference type="RefSeq" id="XP_007404463.1">
    <property type="nucleotide sequence ID" value="XM_007404401.1"/>
</dbReference>
<reference evidence="2" key="1">
    <citation type="journal article" date="2011" name="Proc. Natl. Acad. Sci. U.S.A.">
        <title>Obligate biotrophy features unraveled by the genomic analysis of rust fungi.</title>
        <authorList>
            <person name="Duplessis S."/>
            <person name="Cuomo C.A."/>
            <person name="Lin Y.-C."/>
            <person name="Aerts A."/>
            <person name="Tisserant E."/>
            <person name="Veneault-Fourrey C."/>
            <person name="Joly D.L."/>
            <person name="Hacquard S."/>
            <person name="Amselem J."/>
            <person name="Cantarel B.L."/>
            <person name="Chiu R."/>
            <person name="Coutinho P.M."/>
            <person name="Feau N."/>
            <person name="Field M."/>
            <person name="Frey P."/>
            <person name="Gelhaye E."/>
            <person name="Goldberg J."/>
            <person name="Grabherr M.G."/>
            <person name="Kodira C.D."/>
            <person name="Kohler A."/>
            <person name="Kuees U."/>
            <person name="Lindquist E.A."/>
            <person name="Lucas S.M."/>
            <person name="Mago R."/>
            <person name="Mauceli E."/>
            <person name="Morin E."/>
            <person name="Murat C."/>
            <person name="Pangilinan J.L."/>
            <person name="Park R."/>
            <person name="Pearson M."/>
            <person name="Quesneville H."/>
            <person name="Rouhier N."/>
            <person name="Sakthikumar S."/>
            <person name="Salamov A.A."/>
            <person name="Schmutz J."/>
            <person name="Selles B."/>
            <person name="Shapiro H."/>
            <person name="Tanguay P."/>
            <person name="Tuskan G.A."/>
            <person name="Henrissat B."/>
            <person name="Van de Peer Y."/>
            <person name="Rouze P."/>
            <person name="Ellis J.G."/>
            <person name="Dodds P.N."/>
            <person name="Schein J.E."/>
            <person name="Zhong S."/>
            <person name="Hamelin R.C."/>
            <person name="Grigoriev I.V."/>
            <person name="Szabo L.J."/>
            <person name="Martin F."/>
        </authorList>
    </citation>
    <scope>NUCLEOTIDE SEQUENCE [LARGE SCALE GENOMIC DNA]</scope>
    <source>
        <strain evidence="2">98AG31 / pathotype 3-4-7</strain>
    </source>
</reference>
<organism evidence="2">
    <name type="scientific">Melampsora larici-populina (strain 98AG31 / pathotype 3-4-7)</name>
    <name type="common">Poplar leaf rust fungus</name>
    <dbReference type="NCBI Taxonomy" id="747676"/>
    <lineage>
        <taxon>Eukaryota</taxon>
        <taxon>Fungi</taxon>
        <taxon>Dikarya</taxon>
        <taxon>Basidiomycota</taxon>
        <taxon>Pucciniomycotina</taxon>
        <taxon>Pucciniomycetes</taxon>
        <taxon>Pucciniales</taxon>
        <taxon>Melampsoraceae</taxon>
        <taxon>Melampsora</taxon>
    </lineage>
</organism>
<keyword evidence="2" id="KW-1185">Reference proteome</keyword>
<dbReference type="GeneID" id="18935146"/>
<dbReference type="EMBL" id="GL883091">
    <property type="protein sequence ID" value="EGG12088.1"/>
    <property type="molecule type" value="Genomic_DNA"/>
</dbReference>
<dbReference type="PANTHER" id="PTHR33096">
    <property type="entry name" value="CXC2 DOMAIN-CONTAINING PROTEIN"/>
    <property type="match status" value="1"/>
</dbReference>
<dbReference type="Proteomes" id="UP000001072">
    <property type="component" value="Unassembled WGS sequence"/>
</dbReference>
<dbReference type="KEGG" id="mlr:MELLADRAFT_89318"/>
<accession>F4R5Q6</accession>
<dbReference type="HOGENOM" id="CLU_046571_2_0_1"/>
<gene>
    <name evidence="1" type="ORF">MELLADRAFT_89318</name>
</gene>
<dbReference type="InParanoid" id="F4R5Q6"/>
<protein>
    <submittedName>
        <fullName evidence="1">Uncharacterized protein</fullName>
    </submittedName>
</protein>
<sequence length="292" mass="34166">MQLNDRDCLIKVKHLRRKKTEARKRLEEAEATLRTLSLPGDGCPGRDAAYFLGQWMAQRARQLDVIEETNKEKRDKISVLLTLEEGLHIALAQLETLQKKRRQARTQDMLGVNSQQTTAILAISVARAKMYEARVGVIEARLRRHRNTGTRQQQHMVKVCSNRAKDLRNKYNTYSRRVQKYHTNYRTRPRVELPDFETVEAMDVDDPFWNRGENEVEPGNEPEAERNRRGIDAYLARRGALEELRRIARESRHMMGWAIEYHRRIKSLKSALEQGITPFISESVVIDDYFNH</sequence>
<dbReference type="PANTHER" id="PTHR33096:SF1">
    <property type="entry name" value="CXC1-LIKE CYSTEINE CLUSTER ASSOCIATED WITH KDZ TRANSPOSASES DOMAIN-CONTAINING PROTEIN"/>
    <property type="match status" value="1"/>
</dbReference>